<accession>A0A1W0WXE6</accession>
<evidence type="ECO:0000313" key="2">
    <source>
        <dbReference type="Proteomes" id="UP000192578"/>
    </source>
</evidence>
<comment type="caution">
    <text evidence="1">The sequence shown here is derived from an EMBL/GenBank/DDBJ whole genome shotgun (WGS) entry which is preliminary data.</text>
</comment>
<dbReference type="OrthoDB" id="613763at2759"/>
<organism evidence="1 2">
    <name type="scientific">Hypsibius exemplaris</name>
    <name type="common">Freshwater tardigrade</name>
    <dbReference type="NCBI Taxonomy" id="2072580"/>
    <lineage>
        <taxon>Eukaryota</taxon>
        <taxon>Metazoa</taxon>
        <taxon>Ecdysozoa</taxon>
        <taxon>Tardigrada</taxon>
        <taxon>Eutardigrada</taxon>
        <taxon>Parachela</taxon>
        <taxon>Hypsibioidea</taxon>
        <taxon>Hypsibiidae</taxon>
        <taxon>Hypsibius</taxon>
    </lineage>
</organism>
<dbReference type="AlphaFoldDB" id="A0A1W0WXE6"/>
<proteinExistence type="predicted"/>
<sequence>MPRIDGDLLVNPNTIHFATIKAASTSTPAGEEKKPTTLNKLDRLETEIEDLCRSMRNDEVSEQELQEHFLDFSPEQLKLVVGRMAKARKIQIKTDEQHRPSIRLRDPMIAAKLLAIEDEDEIKTYEAIEAVGKEHAARQELHSVHLKLDDQAGAHITVFGEGTNFDTQGFDMVSKLCTVFLKNRMKDFIQRKMSSEATASEILENVRQTNTVKVDLVEESIEAVMKMLELNGKVEAEGTH</sequence>
<evidence type="ECO:0000313" key="1">
    <source>
        <dbReference type="EMBL" id="OQV19888.1"/>
    </source>
</evidence>
<name>A0A1W0WXE6_HYPEX</name>
<reference evidence="2" key="1">
    <citation type="submission" date="2017-01" db="EMBL/GenBank/DDBJ databases">
        <title>Comparative genomics of anhydrobiosis in the tardigrade Hypsibius dujardini.</title>
        <authorList>
            <person name="Yoshida Y."/>
            <person name="Koutsovoulos G."/>
            <person name="Laetsch D."/>
            <person name="Stevens L."/>
            <person name="Kumar S."/>
            <person name="Horikawa D."/>
            <person name="Ishino K."/>
            <person name="Komine S."/>
            <person name="Tomita M."/>
            <person name="Blaxter M."/>
            <person name="Arakawa K."/>
        </authorList>
    </citation>
    <scope>NUCLEOTIDE SEQUENCE [LARGE SCALE GENOMIC DNA]</scope>
    <source>
        <strain evidence="2">Z151</strain>
    </source>
</reference>
<protein>
    <submittedName>
        <fullName evidence="1">Uncharacterized protein</fullName>
    </submittedName>
</protein>
<dbReference type="Proteomes" id="UP000192578">
    <property type="component" value="Unassembled WGS sequence"/>
</dbReference>
<gene>
    <name evidence="1" type="ORF">BV898_06156</name>
</gene>
<dbReference type="EMBL" id="MTYJ01000035">
    <property type="protein sequence ID" value="OQV19888.1"/>
    <property type="molecule type" value="Genomic_DNA"/>
</dbReference>
<keyword evidence="2" id="KW-1185">Reference proteome</keyword>